<evidence type="ECO:0000313" key="15">
    <source>
        <dbReference type="EMBL" id="QDV83334.1"/>
    </source>
</evidence>
<keyword evidence="16" id="KW-1185">Reference proteome</keyword>
<keyword evidence="2 13" id="KW-0813">Transport</keyword>
<evidence type="ECO:0000256" key="7">
    <source>
        <dbReference type="ARBA" id="ARBA00023065"/>
    </source>
</evidence>
<evidence type="ECO:0000256" key="10">
    <source>
        <dbReference type="ARBA" id="ARBA00025198"/>
    </source>
</evidence>
<gene>
    <name evidence="15" type="primary">atpF_1</name>
    <name evidence="13" type="synonym">atpF</name>
    <name evidence="15" type="ORF">TBK1r_22720</name>
</gene>
<dbReference type="NCBIfam" id="TIGR03321">
    <property type="entry name" value="alt_F1F0_F0_B"/>
    <property type="match status" value="1"/>
</dbReference>
<evidence type="ECO:0000256" key="12">
    <source>
        <dbReference type="ARBA" id="ARBA00037847"/>
    </source>
</evidence>
<keyword evidence="5 13" id="KW-0375">Hydrogen ion transport</keyword>
<evidence type="ECO:0000256" key="3">
    <source>
        <dbReference type="ARBA" id="ARBA00022547"/>
    </source>
</evidence>
<dbReference type="Proteomes" id="UP000318081">
    <property type="component" value="Chromosome"/>
</dbReference>
<feature type="coiled-coil region" evidence="14">
    <location>
        <begin position="45"/>
        <end position="97"/>
    </location>
</feature>
<reference evidence="15 16" key="1">
    <citation type="submission" date="2019-02" db="EMBL/GenBank/DDBJ databases">
        <title>Deep-cultivation of Planctomycetes and their phenomic and genomic characterization uncovers novel biology.</title>
        <authorList>
            <person name="Wiegand S."/>
            <person name="Jogler M."/>
            <person name="Boedeker C."/>
            <person name="Pinto D."/>
            <person name="Vollmers J."/>
            <person name="Rivas-Marin E."/>
            <person name="Kohn T."/>
            <person name="Peeters S.H."/>
            <person name="Heuer A."/>
            <person name="Rast P."/>
            <person name="Oberbeckmann S."/>
            <person name="Bunk B."/>
            <person name="Jeske O."/>
            <person name="Meyerdierks A."/>
            <person name="Storesund J.E."/>
            <person name="Kallscheuer N."/>
            <person name="Luecker S."/>
            <person name="Lage O.M."/>
            <person name="Pohl T."/>
            <person name="Merkel B.J."/>
            <person name="Hornburger P."/>
            <person name="Mueller R.-W."/>
            <person name="Bruemmer F."/>
            <person name="Labrenz M."/>
            <person name="Spormann A.M."/>
            <person name="Op den Camp H."/>
            <person name="Overmann J."/>
            <person name="Amann R."/>
            <person name="Jetten M.S.M."/>
            <person name="Mascher T."/>
            <person name="Medema M.H."/>
            <person name="Devos D.P."/>
            <person name="Kaster A.-K."/>
            <person name="Ovreas L."/>
            <person name="Rohde M."/>
            <person name="Galperin M.Y."/>
            <person name="Jogler C."/>
        </authorList>
    </citation>
    <scope>NUCLEOTIDE SEQUENCE [LARGE SCALE GENOMIC DNA]</scope>
    <source>
        <strain evidence="15 16">TBK1r</strain>
    </source>
</reference>
<comment type="subunit">
    <text evidence="13">F-type ATPases have 2 components, F(1) - the catalytic core - and F(0) - the membrane proton channel. F(1) has five subunits: alpha(3), beta(3), gamma(1), delta(1), epsilon(1). F(0) has three main subunits: a(1), b(2) and c(10-14). The alpha and beta chains form an alternating ring which encloses part of the gamma chain. F(1) is attached to F(0) by a central stalk formed by the gamma and epsilon chains, while a peripheral stalk is formed by the delta and b chains.</text>
</comment>
<evidence type="ECO:0000256" key="14">
    <source>
        <dbReference type="SAM" id="Coils"/>
    </source>
</evidence>
<keyword evidence="7 13" id="KW-0406">Ion transport</keyword>
<evidence type="ECO:0000256" key="8">
    <source>
        <dbReference type="ARBA" id="ARBA00023136"/>
    </source>
</evidence>
<dbReference type="InterPro" id="IPR050059">
    <property type="entry name" value="ATP_synthase_B_chain"/>
</dbReference>
<comment type="subcellular location">
    <subcellularLocation>
        <location evidence="13">Cell membrane</location>
        <topology evidence="13">Single-pass membrane protein</topology>
    </subcellularLocation>
    <subcellularLocation>
        <location evidence="12">Endomembrane system</location>
        <topology evidence="12">Single-pass membrane protein</topology>
    </subcellularLocation>
</comment>
<evidence type="ECO:0000256" key="13">
    <source>
        <dbReference type="HAMAP-Rule" id="MF_01398"/>
    </source>
</evidence>
<evidence type="ECO:0000313" key="16">
    <source>
        <dbReference type="Proteomes" id="UP000318081"/>
    </source>
</evidence>
<dbReference type="PANTHER" id="PTHR33445">
    <property type="entry name" value="ATP SYNTHASE SUBUNIT B', CHLOROPLASTIC"/>
    <property type="match status" value="1"/>
</dbReference>
<accession>A0ABX5XTZ5</accession>
<dbReference type="InterPro" id="IPR002146">
    <property type="entry name" value="ATP_synth_b/b'su_bac/chlpt"/>
</dbReference>
<comment type="similarity">
    <text evidence="1 13">Belongs to the ATPase B chain family.</text>
</comment>
<dbReference type="CDD" id="cd06503">
    <property type="entry name" value="ATP-synt_Fo_b"/>
    <property type="match status" value="1"/>
</dbReference>
<dbReference type="EMBL" id="CP036432">
    <property type="protein sequence ID" value="QDV83334.1"/>
    <property type="molecule type" value="Genomic_DNA"/>
</dbReference>
<dbReference type="RefSeq" id="WP_145210037.1">
    <property type="nucleotide sequence ID" value="NZ_CP036432.1"/>
</dbReference>
<keyword evidence="8 13" id="KW-0472">Membrane</keyword>
<keyword evidence="4 13" id="KW-0812">Transmembrane</keyword>
<comment type="function">
    <text evidence="10 13">F(1)F(0) ATP synthase produces ATP from ADP in the presence of a proton or sodium gradient. F-type ATPases consist of two structural domains, F(1) containing the extramembraneous catalytic core and F(0) containing the membrane proton channel, linked together by a central stalk and a peripheral stalk. During catalysis, ATP synthesis in the catalytic domain of F(1) is coupled via a rotary mechanism of the central stalk subunits to proton translocation.</text>
</comment>
<keyword evidence="9 13" id="KW-0066">ATP synthesis</keyword>
<evidence type="ECO:0000256" key="1">
    <source>
        <dbReference type="ARBA" id="ARBA00005513"/>
    </source>
</evidence>
<evidence type="ECO:0000256" key="4">
    <source>
        <dbReference type="ARBA" id="ARBA00022692"/>
    </source>
</evidence>
<evidence type="ECO:0000256" key="2">
    <source>
        <dbReference type="ARBA" id="ARBA00022448"/>
    </source>
</evidence>
<keyword evidence="13" id="KW-1003">Cell membrane</keyword>
<keyword evidence="3 13" id="KW-0138">CF(0)</keyword>
<name>A0ABX5XTZ5_9BACT</name>
<organism evidence="15 16">
    <name type="scientific">Stieleria magnilauensis</name>
    <dbReference type="NCBI Taxonomy" id="2527963"/>
    <lineage>
        <taxon>Bacteria</taxon>
        <taxon>Pseudomonadati</taxon>
        <taxon>Planctomycetota</taxon>
        <taxon>Planctomycetia</taxon>
        <taxon>Pirellulales</taxon>
        <taxon>Pirellulaceae</taxon>
        <taxon>Stieleria</taxon>
    </lineage>
</organism>
<keyword evidence="6 13" id="KW-1133">Transmembrane helix</keyword>
<dbReference type="HAMAP" id="MF_01398">
    <property type="entry name" value="ATP_synth_b_bprime"/>
    <property type="match status" value="1"/>
</dbReference>
<evidence type="ECO:0000256" key="6">
    <source>
        <dbReference type="ARBA" id="ARBA00022989"/>
    </source>
</evidence>
<evidence type="ECO:0000256" key="5">
    <source>
        <dbReference type="ARBA" id="ARBA00022781"/>
    </source>
</evidence>
<sequence>MSIDWFTFIAQIINFLILVGLLRWLLYGPIIAAMNQREAKISQRWNEAQGKLAEAEQTVALYQQQQTEFQQQRDAMLQDARREADEHRERLTREARDDVELKRNQWLDGLKREQAESADEVREQFGEMAMHSARHTLMELADADLETRVVEKFINRIKQIDGARRDEIRTLLTDEATQVRIRSAFELPGDVRDRLSAVVRETLGYQGDIAYQQSTELICGIQLDAGGYSIQWNVDDFVRGINADFATRLGRDT</sequence>
<evidence type="ECO:0000256" key="9">
    <source>
        <dbReference type="ARBA" id="ARBA00023310"/>
    </source>
</evidence>
<keyword evidence="14" id="KW-0175">Coiled coil</keyword>
<protein>
    <recommendedName>
        <fullName evidence="13">ATP synthase subunit b</fullName>
    </recommendedName>
    <alternativeName>
        <fullName evidence="13">ATP synthase F(0) sector subunit b</fullName>
    </alternativeName>
    <alternativeName>
        <fullName evidence="13">ATPase subunit I</fullName>
    </alternativeName>
    <alternativeName>
        <fullName evidence="13">F-type ATPase subunit b</fullName>
        <shortName evidence="13">F-ATPase subunit b</shortName>
    </alternativeName>
</protein>
<feature type="transmembrane region" description="Helical" evidence="13">
    <location>
        <begin position="6"/>
        <end position="27"/>
    </location>
</feature>
<evidence type="ECO:0000256" key="11">
    <source>
        <dbReference type="ARBA" id="ARBA00025614"/>
    </source>
</evidence>
<dbReference type="Pfam" id="PF00430">
    <property type="entry name" value="ATP-synt_B"/>
    <property type="match status" value="1"/>
</dbReference>
<dbReference type="InterPro" id="IPR017707">
    <property type="entry name" value="Alt_ATP_synth_F0_bsu"/>
</dbReference>
<comment type="function">
    <text evidence="11">Component of the F(0) channel, it forms part of the peripheral stalk, linking F(1) to F(0). The b'-subunit is a diverged and duplicated form of b found in plants and photosynthetic bacteria.</text>
</comment>
<proteinExistence type="inferred from homology"/>
<dbReference type="PANTHER" id="PTHR33445:SF2">
    <property type="entry name" value="ATP SYNTHASE SUBUNIT B', CHLOROPLASTIC"/>
    <property type="match status" value="1"/>
</dbReference>